<dbReference type="Proteomes" id="UP000177103">
    <property type="component" value="Unassembled WGS sequence"/>
</dbReference>
<dbReference type="InterPro" id="IPR004888">
    <property type="entry name" value="Glycoside_hydrolase_63"/>
</dbReference>
<dbReference type="GO" id="GO:0006487">
    <property type="term" value="P:protein N-linked glycosylation"/>
    <property type="evidence" value="ECO:0007669"/>
    <property type="project" value="TreeGrafter"/>
</dbReference>
<dbReference type="PANTHER" id="PTHR10412:SF11">
    <property type="entry name" value="MANNOSYL-OLIGOSACCHARIDE GLUCOSIDASE"/>
    <property type="match status" value="1"/>
</dbReference>
<dbReference type="Pfam" id="PF22422">
    <property type="entry name" value="MGH1-like_GH"/>
    <property type="match status" value="1"/>
</dbReference>
<organism evidence="5 6">
    <name type="scientific">Candidatus Woykebacteria bacterium RBG_13_40_7b</name>
    <dbReference type="NCBI Taxonomy" id="1802594"/>
    <lineage>
        <taxon>Bacteria</taxon>
        <taxon>Candidatus Woykeibacteriota</taxon>
    </lineage>
</organism>
<dbReference type="InterPro" id="IPR008928">
    <property type="entry name" value="6-hairpin_glycosidase_sf"/>
</dbReference>
<evidence type="ECO:0000256" key="3">
    <source>
        <dbReference type="ARBA" id="ARBA00023295"/>
    </source>
</evidence>
<sequence length="420" mass="49133">MSIDKQIREKAKDLLYSNLKRGYSSWKKTTYSYVCPARKVYPGQFFWDSCFHAVVWTHFDLYQAKEEIKTLLKAQELDGFVPHVIFWQGAIPYWGLLESDATFKPRTSSLIQPPLLAYSVQRIYQKDKDNQFLAEVYPSLKKYYDWVLRERDPDEDGLVALISPNESGMDEKPSFDLVCGINRSSKLALHFACRRVDLLNKFYGYDSKVILEKDYFNVEDVSFNSIFAFGLNSLAKLSSILGEDEDEKRYKKIYKKTLKSLIDKCYDPNDGFFYDIYSKFETKLRVKTVGGLLPLILEDLPKSIVEILVKEHFLNEDEFYLPYPIPSVAKNESSFHPEDQAFTLSHLLWRGPTWINTNWFVFMGLKSHSFDKEAKHLLEKTKEMVLKSGFREYYNPFTAEGYRSENFGWSTLLVDMLESQ</sequence>
<name>A0A1G1W804_9BACT</name>
<dbReference type="SUPFAM" id="SSF48208">
    <property type="entry name" value="Six-hairpin glycosidases"/>
    <property type="match status" value="1"/>
</dbReference>
<dbReference type="EMBL" id="MHCQ01000039">
    <property type="protein sequence ID" value="OGY23744.1"/>
    <property type="molecule type" value="Genomic_DNA"/>
</dbReference>
<comment type="similarity">
    <text evidence="1">Belongs to the glycosyl hydrolase 63 family.</text>
</comment>
<dbReference type="AlphaFoldDB" id="A0A1G1W804"/>
<feature type="domain" description="Mannosylglycerate hydrolase MGH1-like glycoside hydrolase" evidence="4">
    <location>
        <begin position="41"/>
        <end position="410"/>
    </location>
</feature>
<reference evidence="5 6" key="1">
    <citation type="journal article" date="2016" name="Nat. Commun.">
        <title>Thousands of microbial genomes shed light on interconnected biogeochemical processes in an aquifer system.</title>
        <authorList>
            <person name="Anantharaman K."/>
            <person name="Brown C.T."/>
            <person name="Hug L.A."/>
            <person name="Sharon I."/>
            <person name="Castelle C.J."/>
            <person name="Probst A.J."/>
            <person name="Thomas B.C."/>
            <person name="Singh A."/>
            <person name="Wilkins M.J."/>
            <person name="Karaoz U."/>
            <person name="Brodie E.L."/>
            <person name="Williams K.H."/>
            <person name="Hubbard S.S."/>
            <person name="Banfield J.F."/>
        </authorList>
    </citation>
    <scope>NUCLEOTIDE SEQUENCE [LARGE SCALE GENOMIC DNA]</scope>
</reference>
<evidence type="ECO:0000313" key="5">
    <source>
        <dbReference type="EMBL" id="OGY23744.1"/>
    </source>
</evidence>
<evidence type="ECO:0000256" key="1">
    <source>
        <dbReference type="ARBA" id="ARBA00010833"/>
    </source>
</evidence>
<dbReference type="Gene3D" id="1.50.10.10">
    <property type="match status" value="1"/>
</dbReference>
<keyword evidence="2" id="KW-0378">Hydrolase</keyword>
<accession>A0A1G1W804</accession>
<dbReference type="InterPro" id="IPR012341">
    <property type="entry name" value="6hp_glycosidase-like_sf"/>
</dbReference>
<evidence type="ECO:0000313" key="6">
    <source>
        <dbReference type="Proteomes" id="UP000177103"/>
    </source>
</evidence>
<keyword evidence="3" id="KW-0326">Glycosidase</keyword>
<comment type="caution">
    <text evidence="5">The sequence shown here is derived from an EMBL/GenBank/DDBJ whole genome shotgun (WGS) entry which is preliminary data.</text>
</comment>
<protein>
    <recommendedName>
        <fullName evidence="4">Mannosylglycerate hydrolase MGH1-like glycoside hydrolase domain-containing protein</fullName>
    </recommendedName>
</protein>
<dbReference type="InterPro" id="IPR054491">
    <property type="entry name" value="MGH1-like_GH"/>
</dbReference>
<dbReference type="GO" id="GO:0009311">
    <property type="term" value="P:oligosaccharide metabolic process"/>
    <property type="evidence" value="ECO:0007669"/>
    <property type="project" value="InterPro"/>
</dbReference>
<evidence type="ECO:0000256" key="2">
    <source>
        <dbReference type="ARBA" id="ARBA00022801"/>
    </source>
</evidence>
<dbReference type="GO" id="GO:0004573">
    <property type="term" value="F:Glc3Man9GlcNAc2 oligosaccharide glucosidase activity"/>
    <property type="evidence" value="ECO:0007669"/>
    <property type="project" value="InterPro"/>
</dbReference>
<evidence type="ECO:0000259" key="4">
    <source>
        <dbReference type="Pfam" id="PF22422"/>
    </source>
</evidence>
<gene>
    <name evidence="5" type="ORF">A2Y57_04425</name>
</gene>
<proteinExistence type="inferred from homology"/>
<dbReference type="PANTHER" id="PTHR10412">
    <property type="entry name" value="MANNOSYL-OLIGOSACCHARIDE GLUCOSIDASE"/>
    <property type="match status" value="1"/>
</dbReference>